<keyword evidence="3" id="KW-1185">Reference proteome</keyword>
<name>A0A8S3STU8_MYTED</name>
<comment type="caution">
    <text evidence="2">The sequence shown here is derived from an EMBL/GenBank/DDBJ whole genome shotgun (WGS) entry which is preliminary data.</text>
</comment>
<dbReference type="Proteomes" id="UP000683360">
    <property type="component" value="Unassembled WGS sequence"/>
</dbReference>
<accession>A0A8S3STU8</accession>
<keyword evidence="1" id="KW-1133">Transmembrane helix</keyword>
<reference evidence="2" key="1">
    <citation type="submission" date="2021-03" db="EMBL/GenBank/DDBJ databases">
        <authorList>
            <person name="Bekaert M."/>
        </authorList>
    </citation>
    <scope>NUCLEOTIDE SEQUENCE</scope>
</reference>
<dbReference type="EMBL" id="CAJPWZ010001836">
    <property type="protein sequence ID" value="CAG2225100.1"/>
    <property type="molecule type" value="Genomic_DNA"/>
</dbReference>
<evidence type="ECO:0000313" key="3">
    <source>
        <dbReference type="Proteomes" id="UP000683360"/>
    </source>
</evidence>
<dbReference type="AlphaFoldDB" id="A0A8S3STU8"/>
<sequence length="319" mass="36443">MIVGIVVSIVVIILMTAVIIVFMYRRIPSGQLLSLNTTVKGEPSTSIMDSYTVNAAYEQLHKTDKDKSTHCQSYDQLHSVHVAETINKTNPRISREEENKYESIEETNEKYYNTVTAHAEYEQLDQAVIEKTTNLYDPLHFTNVGNSDTTNDRSHIFVLKAENRKYEPSETKNEMDTSAVPLKYEQLDITKTDTIEEHTYYETSEDKKECDTSTVSSKYEDLDITKTDKSVKTYEQLHLKHVVVTEPTVENSNNMISGEIHAQCKPLGDNVNKDTNTDYSYYEQLDSADTNESTNAYDQLHAVHVVDITKTNDHEICKN</sequence>
<proteinExistence type="predicted"/>
<evidence type="ECO:0000256" key="1">
    <source>
        <dbReference type="SAM" id="Phobius"/>
    </source>
</evidence>
<evidence type="ECO:0000313" key="2">
    <source>
        <dbReference type="EMBL" id="CAG2225100.1"/>
    </source>
</evidence>
<keyword evidence="1" id="KW-0472">Membrane</keyword>
<gene>
    <name evidence="2" type="ORF">MEDL_38257</name>
</gene>
<organism evidence="2 3">
    <name type="scientific">Mytilus edulis</name>
    <name type="common">Blue mussel</name>
    <dbReference type="NCBI Taxonomy" id="6550"/>
    <lineage>
        <taxon>Eukaryota</taxon>
        <taxon>Metazoa</taxon>
        <taxon>Spiralia</taxon>
        <taxon>Lophotrochozoa</taxon>
        <taxon>Mollusca</taxon>
        <taxon>Bivalvia</taxon>
        <taxon>Autobranchia</taxon>
        <taxon>Pteriomorphia</taxon>
        <taxon>Mytilida</taxon>
        <taxon>Mytiloidea</taxon>
        <taxon>Mytilidae</taxon>
        <taxon>Mytilinae</taxon>
        <taxon>Mytilus</taxon>
    </lineage>
</organism>
<feature type="transmembrane region" description="Helical" evidence="1">
    <location>
        <begin position="6"/>
        <end position="24"/>
    </location>
</feature>
<keyword evidence="1" id="KW-0812">Transmembrane</keyword>
<protein>
    <submittedName>
        <fullName evidence="2">Uncharacterized protein</fullName>
    </submittedName>
</protein>